<dbReference type="InterPro" id="IPR051260">
    <property type="entry name" value="Diverse_substr_monoxygenases"/>
</dbReference>
<keyword evidence="1" id="KW-0285">Flavoprotein</keyword>
<evidence type="ECO:0000259" key="5">
    <source>
        <dbReference type="Pfam" id="PF00296"/>
    </source>
</evidence>
<sequence length="287" mass="30477">MKFALSWNTAYYGTGADQMSAIAQHAEGLGFEAIYVPEHIALSARPEPAQLALPADTEVVDPLGALAYLAATTERILLGTGVLLLPYHHPVTLAKQLATIDLLSKGRLRLVTIGLGTVPAEAAAFGVDYAARGRVADDAMDALRLLWAGDRDGVSHDGEFYSFDSLTSFPKPYQADGVPLHVGGSSRAAARRAGARGSGWFPGGRLSLPQRAELWQLVQDTAAAAGRSLDGFDHTRWGTIDMTTDDVAARAEQGVTRLVVAPTGSTVDEQRAELSAFAQRHRLVASS</sequence>
<keyword evidence="7" id="KW-1185">Reference proteome</keyword>
<evidence type="ECO:0000256" key="3">
    <source>
        <dbReference type="ARBA" id="ARBA00023002"/>
    </source>
</evidence>
<evidence type="ECO:0000256" key="2">
    <source>
        <dbReference type="ARBA" id="ARBA00022643"/>
    </source>
</evidence>
<dbReference type="NCBIfam" id="TIGR03619">
    <property type="entry name" value="F420_Rv2161c"/>
    <property type="match status" value="1"/>
</dbReference>
<dbReference type="InterPro" id="IPR036661">
    <property type="entry name" value="Luciferase-like_sf"/>
</dbReference>
<dbReference type="Pfam" id="PF00296">
    <property type="entry name" value="Bac_luciferase"/>
    <property type="match status" value="1"/>
</dbReference>
<dbReference type="Proteomes" id="UP001164390">
    <property type="component" value="Chromosome"/>
</dbReference>
<keyword evidence="4" id="KW-0503">Monooxygenase</keyword>
<evidence type="ECO:0000313" key="7">
    <source>
        <dbReference type="Proteomes" id="UP001164390"/>
    </source>
</evidence>
<evidence type="ECO:0000313" key="6">
    <source>
        <dbReference type="EMBL" id="UYM07400.1"/>
    </source>
</evidence>
<dbReference type="PANTHER" id="PTHR30011:SF16">
    <property type="entry name" value="C2H2 FINGER DOMAIN TRANSCRIPTION FACTOR (EUROFUNG)-RELATED"/>
    <property type="match status" value="1"/>
</dbReference>
<keyword evidence="2" id="KW-0288">FMN</keyword>
<protein>
    <submittedName>
        <fullName evidence="6">TIGR03619 family F420-dependent LLM class oxidoreductase</fullName>
        <ecNumber evidence="6">1.-.-.-</ecNumber>
    </submittedName>
</protein>
<evidence type="ECO:0000256" key="4">
    <source>
        <dbReference type="ARBA" id="ARBA00023033"/>
    </source>
</evidence>
<evidence type="ECO:0000256" key="1">
    <source>
        <dbReference type="ARBA" id="ARBA00022630"/>
    </source>
</evidence>
<dbReference type="GO" id="GO:0004497">
    <property type="term" value="F:monooxygenase activity"/>
    <property type="evidence" value="ECO:0007669"/>
    <property type="project" value="UniProtKB-KW"/>
</dbReference>
<feature type="domain" description="Luciferase-like" evidence="5">
    <location>
        <begin position="12"/>
        <end position="257"/>
    </location>
</feature>
<dbReference type="Gene3D" id="3.20.20.30">
    <property type="entry name" value="Luciferase-like domain"/>
    <property type="match status" value="1"/>
</dbReference>
<dbReference type="GO" id="GO:0016705">
    <property type="term" value="F:oxidoreductase activity, acting on paired donors, with incorporation or reduction of molecular oxygen"/>
    <property type="evidence" value="ECO:0007669"/>
    <property type="project" value="InterPro"/>
</dbReference>
<gene>
    <name evidence="6" type="ORF">L0C25_10125</name>
</gene>
<keyword evidence="3 6" id="KW-0560">Oxidoreductase</keyword>
<dbReference type="InterPro" id="IPR019921">
    <property type="entry name" value="Lucif-like_OxRdtase_Rv2161c"/>
</dbReference>
<dbReference type="RefSeq" id="WP_271636374.1">
    <property type="nucleotide sequence ID" value="NZ_CP094970.1"/>
</dbReference>
<proteinExistence type="predicted"/>
<name>A0AA46TLR3_9ACTN</name>
<dbReference type="SUPFAM" id="SSF51679">
    <property type="entry name" value="Bacterial luciferase-like"/>
    <property type="match status" value="1"/>
</dbReference>
<dbReference type="AlphaFoldDB" id="A0AA46TLR3"/>
<reference evidence="6" key="1">
    <citation type="submission" date="2022-01" db="EMBL/GenBank/DDBJ databases">
        <title>Nocardioidaceae gen. sp. A5X3R13.</title>
        <authorList>
            <person name="Lopez Marin M.A."/>
            <person name="Uhlik O."/>
        </authorList>
    </citation>
    <scope>NUCLEOTIDE SEQUENCE</scope>
    <source>
        <strain evidence="6">A5X3R13</strain>
    </source>
</reference>
<dbReference type="PANTHER" id="PTHR30011">
    <property type="entry name" value="ALKANESULFONATE MONOOXYGENASE-RELATED"/>
    <property type="match status" value="1"/>
</dbReference>
<dbReference type="EMBL" id="CP094970">
    <property type="protein sequence ID" value="UYM07400.1"/>
    <property type="molecule type" value="Genomic_DNA"/>
</dbReference>
<dbReference type="KEGG" id="sgrg:L0C25_10125"/>
<accession>A0AA46TLR3</accession>
<organism evidence="6 7">
    <name type="scientific">Solicola gregarius</name>
    <dbReference type="NCBI Taxonomy" id="2908642"/>
    <lineage>
        <taxon>Bacteria</taxon>
        <taxon>Bacillati</taxon>
        <taxon>Actinomycetota</taxon>
        <taxon>Actinomycetes</taxon>
        <taxon>Propionibacteriales</taxon>
        <taxon>Nocardioidaceae</taxon>
        <taxon>Solicola</taxon>
    </lineage>
</organism>
<dbReference type="InterPro" id="IPR011251">
    <property type="entry name" value="Luciferase-like_dom"/>
</dbReference>
<dbReference type="EC" id="1.-.-.-" evidence="6"/>